<sequence>MPRYTRRRLIAAGLGTATIGALAGCTSNNGDSGAAENDGSTATENTGLEAQSSFFVFGDLASQVAGDSATAETLVPIGQHGHGWEPGPQIQGTILESDLFLYGMEGFQPWADDLVTSLGDDDADVDIVAAGAGINLIEGGHNHDHGHEGDHEGEHEEGHDSEGEHDHGHEGEHEEGHDGEGEHDHGGETPWEWAGLYHLEAGTYTHTFHEGPDPKMQLAVIATEEGGDHGIHHVEETATTLYGDHDTHTPVEGGETLTPSSESLYHLQFADSGETTFSLDIKTEGHYVLFAQHAPAEFDATLTDGSGSVIEPEVTESAGGHGHEGDGEHEGEHGHESGEEHEGEHEGEADHEGEEGHGHNHSGGADPHFWLDPERAKQAVDNIRSGFVNVDGDNASAYAENAESYRNRLDELDESFQSALEGASKDVVFVAGHNAFQYLGQRYDFEVRTLTGLSPDDQPTPRDIERAQEIIAEHDLQYVCADPLESQTAANQLVAETDATEVLPLTPIPGQTQEWADEGWGYIEIMEKINLETLKQALDAE</sequence>
<feature type="compositionally biased region" description="Basic and acidic residues" evidence="4">
    <location>
        <begin position="140"/>
        <end position="187"/>
    </location>
</feature>
<dbReference type="SUPFAM" id="SSF53807">
    <property type="entry name" value="Helical backbone' metal receptor"/>
    <property type="match status" value="2"/>
</dbReference>
<dbReference type="PANTHER" id="PTHR42953">
    <property type="entry name" value="HIGH-AFFINITY ZINC UPTAKE SYSTEM PROTEIN ZNUA-RELATED"/>
    <property type="match status" value="1"/>
</dbReference>
<dbReference type="GO" id="GO:0046872">
    <property type="term" value="F:metal ion binding"/>
    <property type="evidence" value="ECO:0007669"/>
    <property type="project" value="InterPro"/>
</dbReference>
<dbReference type="Pfam" id="PF01297">
    <property type="entry name" value="ZnuA"/>
    <property type="match status" value="2"/>
</dbReference>
<organism evidence="5 6">
    <name type="scientific">Halorubrum ezzemoulense</name>
    <name type="common">Halorubrum chaoviator</name>
    <dbReference type="NCBI Taxonomy" id="337243"/>
    <lineage>
        <taxon>Archaea</taxon>
        <taxon>Methanobacteriati</taxon>
        <taxon>Methanobacteriota</taxon>
        <taxon>Stenosarchaea group</taxon>
        <taxon>Halobacteria</taxon>
        <taxon>Halobacteriales</taxon>
        <taxon>Haloferacaceae</taxon>
        <taxon>Halorubrum</taxon>
    </lineage>
</organism>
<evidence type="ECO:0000256" key="1">
    <source>
        <dbReference type="ARBA" id="ARBA00011028"/>
    </source>
</evidence>
<keyword evidence="3" id="KW-0732">Signal</keyword>
<protein>
    <submittedName>
        <fullName evidence="5">Zinc ABC transporter substrate-binding protein</fullName>
    </submittedName>
</protein>
<evidence type="ECO:0000313" key="6">
    <source>
        <dbReference type="Proteomes" id="UP000215731"/>
    </source>
</evidence>
<reference evidence="5 6" key="1">
    <citation type="journal article" date="2014" name="Front. Microbiol.">
        <title>Population and genomic analysis of the genus Halorubrum.</title>
        <authorList>
            <person name="Fullmer M.S."/>
            <person name="Soucy S.M."/>
            <person name="Swithers K.S."/>
            <person name="Makkay A.M."/>
            <person name="Wheeler R."/>
            <person name="Ventosa A."/>
            <person name="Gogarten J.P."/>
            <person name="Papke R.T."/>
        </authorList>
    </citation>
    <scope>NUCLEOTIDE SEQUENCE [LARGE SCALE GENOMIC DNA]</scope>
    <source>
        <strain evidence="5 6">Ga36</strain>
    </source>
</reference>
<dbReference type="PROSITE" id="PS51257">
    <property type="entry name" value="PROKAR_LIPOPROTEIN"/>
    <property type="match status" value="1"/>
</dbReference>
<dbReference type="InterPro" id="IPR006127">
    <property type="entry name" value="ZnuA-like"/>
</dbReference>
<comment type="similarity">
    <text evidence="1">Belongs to the bacterial solute-binding protein 9 family.</text>
</comment>
<evidence type="ECO:0000256" key="3">
    <source>
        <dbReference type="ARBA" id="ARBA00022729"/>
    </source>
</evidence>
<feature type="region of interest" description="Disordered" evidence="4">
    <location>
        <begin position="136"/>
        <end position="190"/>
    </location>
</feature>
<keyword evidence="2" id="KW-0813">Transport</keyword>
<gene>
    <name evidence="5" type="ORF">DJ80_14745</name>
</gene>
<evidence type="ECO:0000313" key="5">
    <source>
        <dbReference type="EMBL" id="OYR60744.1"/>
    </source>
</evidence>
<feature type="region of interest" description="Disordered" evidence="4">
    <location>
        <begin position="302"/>
        <end position="370"/>
    </location>
</feature>
<name>A0A256IW06_HALEZ</name>
<dbReference type="PANTHER" id="PTHR42953:SF3">
    <property type="entry name" value="HIGH-AFFINITY ZINC UPTAKE SYSTEM PROTEIN ZNUA"/>
    <property type="match status" value="1"/>
</dbReference>
<dbReference type="Proteomes" id="UP000215731">
    <property type="component" value="Unassembled WGS sequence"/>
</dbReference>
<dbReference type="Gene3D" id="3.40.50.1980">
    <property type="entry name" value="Nitrogenase molybdenum iron protein domain"/>
    <property type="match status" value="3"/>
</dbReference>
<feature type="compositionally biased region" description="Basic and acidic residues" evidence="4">
    <location>
        <begin position="321"/>
        <end position="358"/>
    </location>
</feature>
<comment type="caution">
    <text evidence="5">The sequence shown here is derived from an EMBL/GenBank/DDBJ whole genome shotgun (WGS) entry which is preliminary data.</text>
</comment>
<dbReference type="InterPro" id="IPR050492">
    <property type="entry name" value="Bact_metal-bind_prot9"/>
</dbReference>
<dbReference type="EMBL" id="NHOZ01000135">
    <property type="protein sequence ID" value="OYR60744.1"/>
    <property type="molecule type" value="Genomic_DNA"/>
</dbReference>
<accession>A0A256IW06</accession>
<evidence type="ECO:0000256" key="4">
    <source>
        <dbReference type="SAM" id="MobiDB-lite"/>
    </source>
</evidence>
<dbReference type="GO" id="GO:0030001">
    <property type="term" value="P:metal ion transport"/>
    <property type="evidence" value="ECO:0007669"/>
    <property type="project" value="InterPro"/>
</dbReference>
<dbReference type="AlphaFoldDB" id="A0A256IW06"/>
<evidence type="ECO:0000256" key="2">
    <source>
        <dbReference type="ARBA" id="ARBA00022448"/>
    </source>
</evidence>
<dbReference type="RefSeq" id="WP_094553545.1">
    <property type="nucleotide sequence ID" value="NZ_NHOZ01000135.1"/>
</dbReference>
<proteinExistence type="inferred from homology"/>